<dbReference type="EMBL" id="CADCXU010017473">
    <property type="protein sequence ID" value="CAB0006239.1"/>
    <property type="molecule type" value="Genomic_DNA"/>
</dbReference>
<organism evidence="2 3">
    <name type="scientific">Nesidiocoris tenuis</name>
    <dbReference type="NCBI Taxonomy" id="355587"/>
    <lineage>
        <taxon>Eukaryota</taxon>
        <taxon>Metazoa</taxon>
        <taxon>Ecdysozoa</taxon>
        <taxon>Arthropoda</taxon>
        <taxon>Hexapoda</taxon>
        <taxon>Insecta</taxon>
        <taxon>Pterygota</taxon>
        <taxon>Neoptera</taxon>
        <taxon>Paraneoptera</taxon>
        <taxon>Hemiptera</taxon>
        <taxon>Heteroptera</taxon>
        <taxon>Panheteroptera</taxon>
        <taxon>Cimicomorpha</taxon>
        <taxon>Miridae</taxon>
        <taxon>Dicyphina</taxon>
        <taxon>Nesidiocoris</taxon>
    </lineage>
</organism>
<feature type="compositionally biased region" description="Acidic residues" evidence="1">
    <location>
        <begin position="81"/>
        <end position="90"/>
    </location>
</feature>
<protein>
    <submittedName>
        <fullName evidence="2">Uncharacterized protein</fullName>
    </submittedName>
</protein>
<feature type="region of interest" description="Disordered" evidence="1">
    <location>
        <begin position="1"/>
        <end position="56"/>
    </location>
</feature>
<evidence type="ECO:0000313" key="3">
    <source>
        <dbReference type="Proteomes" id="UP000479000"/>
    </source>
</evidence>
<evidence type="ECO:0000313" key="2">
    <source>
        <dbReference type="EMBL" id="CAB0006239.1"/>
    </source>
</evidence>
<sequence>MFRAKKNSKTHFSELGHSEPTICKLPNDTQTGRTSFRLGSDQLMSSQAAGQLPGTRFSQFASESNLTWNRSLRKKGYVFHEEEEEEAEEREQEKKVKEEKEEGEEEEEEQLEKEEQVEEDEVDGEWEEEEVQGGGGGVVGKCVRTRKSDITEDPNQCHERTKYCEPRATPPHYDGMIYDCPVPERC</sequence>
<dbReference type="Proteomes" id="UP000479000">
    <property type="component" value="Unassembled WGS sequence"/>
</dbReference>
<gene>
    <name evidence="2" type="ORF">NTEN_LOCUS11716</name>
</gene>
<proteinExistence type="predicted"/>
<reference evidence="2 3" key="1">
    <citation type="submission" date="2020-02" db="EMBL/GenBank/DDBJ databases">
        <authorList>
            <person name="Ferguson B K."/>
        </authorList>
    </citation>
    <scope>NUCLEOTIDE SEQUENCE [LARGE SCALE GENOMIC DNA]</scope>
</reference>
<accession>A0A6H5GYE4</accession>
<name>A0A6H5GYE4_9HEMI</name>
<feature type="compositionally biased region" description="Basic and acidic residues" evidence="1">
    <location>
        <begin position="91"/>
        <end position="100"/>
    </location>
</feature>
<feature type="compositionally biased region" description="Acidic residues" evidence="1">
    <location>
        <begin position="101"/>
        <end position="131"/>
    </location>
</feature>
<evidence type="ECO:0000256" key="1">
    <source>
        <dbReference type="SAM" id="MobiDB-lite"/>
    </source>
</evidence>
<feature type="region of interest" description="Disordered" evidence="1">
    <location>
        <begin position="76"/>
        <end position="141"/>
    </location>
</feature>
<dbReference type="AlphaFoldDB" id="A0A6H5GYE4"/>
<keyword evidence="3" id="KW-1185">Reference proteome</keyword>